<dbReference type="AlphaFoldDB" id="A0A845S602"/>
<organism evidence="3 4">
    <name type="scientific">Candidatus Fonsibacter lacus</name>
    <dbReference type="NCBI Taxonomy" id="2576439"/>
    <lineage>
        <taxon>Bacteria</taxon>
        <taxon>Pseudomonadati</taxon>
        <taxon>Pseudomonadota</taxon>
        <taxon>Alphaproteobacteria</taxon>
        <taxon>Candidatus Pelagibacterales</taxon>
        <taxon>Candidatus Pelagibacterales incertae sedis</taxon>
        <taxon>Candidatus Fonsibacter</taxon>
    </lineage>
</organism>
<keyword evidence="1" id="KW-0472">Membrane</keyword>
<feature type="transmembrane region" description="Helical" evidence="1">
    <location>
        <begin position="124"/>
        <end position="144"/>
    </location>
</feature>
<name>A0A845S602_9PROT</name>
<evidence type="ECO:0000256" key="1">
    <source>
        <dbReference type="SAM" id="Phobius"/>
    </source>
</evidence>
<feature type="domain" description="DUF1468" evidence="2">
    <location>
        <begin position="6"/>
        <end position="146"/>
    </location>
</feature>
<gene>
    <name evidence="3" type="ORF">EBV78_03755</name>
</gene>
<feature type="transmembrane region" description="Helical" evidence="1">
    <location>
        <begin position="33"/>
        <end position="55"/>
    </location>
</feature>
<dbReference type="Pfam" id="PF07331">
    <property type="entry name" value="TctB"/>
    <property type="match status" value="1"/>
</dbReference>
<protein>
    <submittedName>
        <fullName evidence="3">Tripartite tricarboxylate transporter TctB family protein</fullName>
    </submittedName>
</protein>
<dbReference type="Proteomes" id="UP000572953">
    <property type="component" value="Unassembled WGS sequence"/>
</dbReference>
<keyword evidence="1" id="KW-0812">Transmembrane</keyword>
<evidence type="ECO:0000313" key="3">
    <source>
        <dbReference type="EMBL" id="NCU63183.1"/>
    </source>
</evidence>
<accession>A0A845S602</accession>
<feature type="transmembrane region" description="Helical" evidence="1">
    <location>
        <begin position="81"/>
        <end position="104"/>
    </location>
</feature>
<proteinExistence type="predicted"/>
<keyword evidence="1" id="KW-1133">Transmembrane helix</keyword>
<comment type="caution">
    <text evidence="3">The sequence shown here is derived from an EMBL/GenBank/DDBJ whole genome shotgun (WGS) entry which is preliminary data.</text>
</comment>
<evidence type="ECO:0000313" key="4">
    <source>
        <dbReference type="Proteomes" id="UP000572953"/>
    </source>
</evidence>
<sequence length="154" mass="17140">MNASRFSLVLIFLCGLAIWQITQIPKSTLYDAVGASFVPKFAVGIFIFFVILYVYQSLKQKLPDIADDKNERPLKNPINRLSYFLIGFLLFVLLVKPIGFILSGSLCGLGISKSFDTKISIKSFIISFLIAASVWVLFSIMLSVNLGPAFSFKI</sequence>
<evidence type="ECO:0000259" key="2">
    <source>
        <dbReference type="Pfam" id="PF07331"/>
    </source>
</evidence>
<dbReference type="EMBL" id="RGGN01000149">
    <property type="protein sequence ID" value="NCU63183.1"/>
    <property type="molecule type" value="Genomic_DNA"/>
</dbReference>
<dbReference type="InterPro" id="IPR009936">
    <property type="entry name" value="DUF1468"/>
</dbReference>
<reference evidence="3 4" key="1">
    <citation type="submission" date="2018-10" db="EMBL/GenBank/DDBJ databases">
        <title>Iterative Subtractive Binning of Freshwater Chronoseries Metagenomes Recovers Nearly Complete Genomes from over Four Hundred Novel Species.</title>
        <authorList>
            <person name="Rodriguez-R L.M."/>
            <person name="Tsementzi D."/>
            <person name="Luo C."/>
            <person name="Konstantinidis K.T."/>
        </authorList>
    </citation>
    <scope>NUCLEOTIDE SEQUENCE [LARGE SCALE GENOMIC DNA]</scope>
    <source>
        <strain evidence="3">WB7_2B_003</strain>
    </source>
</reference>